<evidence type="ECO:0000313" key="3">
    <source>
        <dbReference type="Proteomes" id="UP000245778"/>
    </source>
</evidence>
<dbReference type="EMBL" id="QEKK01000023">
    <property type="protein sequence ID" value="PVY45719.1"/>
    <property type="molecule type" value="Genomic_DNA"/>
</dbReference>
<dbReference type="OrthoDB" id="2217146at2"/>
<keyword evidence="1" id="KW-0233">DNA recombination</keyword>
<reference evidence="2 3" key="1">
    <citation type="submission" date="2018-04" db="EMBL/GenBank/DDBJ databases">
        <title>Genomic Encyclopedia of Type Strains, Phase IV (KMG-IV): sequencing the most valuable type-strain genomes for metagenomic binning, comparative biology and taxonomic classification.</title>
        <authorList>
            <person name="Goeker M."/>
        </authorList>
    </citation>
    <scope>NUCLEOTIDE SEQUENCE [LARGE SCALE GENOMIC DNA]</scope>
    <source>
        <strain evidence="2 3">DSM 26588</strain>
    </source>
</reference>
<dbReference type="Gene3D" id="1.10.443.10">
    <property type="entry name" value="Intergrase catalytic core"/>
    <property type="match status" value="1"/>
</dbReference>
<gene>
    <name evidence="2" type="ORF">C7373_1234</name>
</gene>
<accession>A0A2U1BAN4</accession>
<dbReference type="InterPro" id="IPR011010">
    <property type="entry name" value="DNA_brk_join_enz"/>
</dbReference>
<dbReference type="RefSeq" id="WP_116722641.1">
    <property type="nucleotide sequence ID" value="NZ_JABFHK010000044.1"/>
</dbReference>
<proteinExistence type="predicted"/>
<dbReference type="GO" id="GO:0015074">
    <property type="term" value="P:DNA integration"/>
    <property type="evidence" value="ECO:0007669"/>
    <property type="project" value="InterPro"/>
</dbReference>
<evidence type="ECO:0000256" key="1">
    <source>
        <dbReference type="ARBA" id="ARBA00023172"/>
    </source>
</evidence>
<dbReference type="GO" id="GO:0006310">
    <property type="term" value="P:DNA recombination"/>
    <property type="evidence" value="ECO:0007669"/>
    <property type="project" value="UniProtKB-KW"/>
</dbReference>
<dbReference type="AlphaFoldDB" id="A0A2U1BAN4"/>
<evidence type="ECO:0000313" key="2">
    <source>
        <dbReference type="EMBL" id="PVY45719.1"/>
    </source>
</evidence>
<dbReference type="SUPFAM" id="SSF56349">
    <property type="entry name" value="DNA breaking-rejoining enzymes"/>
    <property type="match status" value="1"/>
</dbReference>
<protein>
    <submittedName>
        <fullName evidence="2">Uncharacterized protein</fullName>
    </submittedName>
</protein>
<sequence>MGRRNKAYHKDLHQQAYDRLTGMQAFGESKKQAVADGTEKDKIFSFSTYKAYWKHVKYFIKYIQEKYPECTTLKSAKKYVNEWLQARTDQGLSAWTIQLEAKAMGKLYGISPDDENYFKPPKRNREDIKRSRGVRVRDKHFSKTNNDELIRFCKGTGLRRRELAELRGKDLVTREQIEAEISRLESRPAVELTPADTKRLEMLQDARLFQEGYFTHVRSGKGGRERLSPIIGPDSAQIIERMQNTPSEEKVWQHVHQSADIHGYRAEYATAMYKAHARPIEEIPYDRVNKGSGRKYQSEVYICRKDEAGRKLDKAAMLVCSKALGHNRISVVADNYIRGL</sequence>
<dbReference type="Proteomes" id="UP000245778">
    <property type="component" value="Unassembled WGS sequence"/>
</dbReference>
<dbReference type="GO" id="GO:0003677">
    <property type="term" value="F:DNA binding"/>
    <property type="evidence" value="ECO:0007669"/>
    <property type="project" value="InterPro"/>
</dbReference>
<comment type="caution">
    <text evidence="2">The sequence shown here is derived from an EMBL/GenBank/DDBJ whole genome shotgun (WGS) entry which is preliminary data.</text>
</comment>
<name>A0A2U1BAN4_9FIRM</name>
<dbReference type="InterPro" id="IPR013762">
    <property type="entry name" value="Integrase-like_cat_sf"/>
</dbReference>
<organism evidence="2 3">
    <name type="scientific">Intestinimonas butyriciproducens</name>
    <dbReference type="NCBI Taxonomy" id="1297617"/>
    <lineage>
        <taxon>Bacteria</taxon>
        <taxon>Bacillati</taxon>
        <taxon>Bacillota</taxon>
        <taxon>Clostridia</taxon>
        <taxon>Eubacteriales</taxon>
        <taxon>Intestinimonas</taxon>
    </lineage>
</organism>